<gene>
    <name evidence="1" type="ORF">H9716_10815</name>
</gene>
<proteinExistence type="predicted"/>
<protein>
    <submittedName>
        <fullName evidence="1">Uncharacterized protein</fullName>
    </submittedName>
</protein>
<dbReference type="Proteomes" id="UP000886804">
    <property type="component" value="Unassembled WGS sequence"/>
</dbReference>
<evidence type="ECO:0000313" key="2">
    <source>
        <dbReference type="Proteomes" id="UP000886804"/>
    </source>
</evidence>
<reference evidence="1" key="1">
    <citation type="journal article" date="2021" name="PeerJ">
        <title>Extensive microbial diversity within the chicken gut microbiome revealed by metagenomics and culture.</title>
        <authorList>
            <person name="Gilroy R."/>
            <person name="Ravi A."/>
            <person name="Getino M."/>
            <person name="Pursley I."/>
            <person name="Horton D.L."/>
            <person name="Alikhan N.F."/>
            <person name="Baker D."/>
            <person name="Gharbi K."/>
            <person name="Hall N."/>
            <person name="Watson M."/>
            <person name="Adriaenssens E.M."/>
            <person name="Foster-Nyarko E."/>
            <person name="Jarju S."/>
            <person name="Secka A."/>
            <person name="Antonio M."/>
            <person name="Oren A."/>
            <person name="Chaudhuri R.R."/>
            <person name="La Ragione R."/>
            <person name="Hildebrand F."/>
            <person name="Pallen M.J."/>
        </authorList>
    </citation>
    <scope>NUCLEOTIDE SEQUENCE</scope>
    <source>
        <strain evidence="1">CHK188-4685</strain>
    </source>
</reference>
<dbReference type="AlphaFoldDB" id="A0A9D2RM25"/>
<accession>A0A9D2RM25</accession>
<name>A0A9D2RM25_9FIRM</name>
<organism evidence="1 2">
    <name type="scientific">Candidatus Enterocloster faecavium</name>
    <dbReference type="NCBI Taxonomy" id="2838560"/>
    <lineage>
        <taxon>Bacteria</taxon>
        <taxon>Bacillati</taxon>
        <taxon>Bacillota</taxon>
        <taxon>Clostridia</taxon>
        <taxon>Lachnospirales</taxon>
        <taxon>Lachnospiraceae</taxon>
        <taxon>Enterocloster</taxon>
    </lineage>
</organism>
<dbReference type="EMBL" id="DWYS01000130">
    <property type="protein sequence ID" value="HJB08333.1"/>
    <property type="molecule type" value="Genomic_DNA"/>
</dbReference>
<sequence length="156" mass="17540">MQLKEGIFAVKLCELEREYGLLQSTISICQKKSPDQICRKLEEIKDDLQMQNRLLELSVQNSRLPSVSALAKAQLEYGRKAEKLFHGAMSRDLKGSGQTRSAEQAEAAALYSEYAIDFATQSMRYALACALSALQLQQEADDELTKSPQQKEESYI</sequence>
<comment type="caution">
    <text evidence="1">The sequence shown here is derived from an EMBL/GenBank/DDBJ whole genome shotgun (WGS) entry which is preliminary data.</text>
</comment>
<evidence type="ECO:0000313" key="1">
    <source>
        <dbReference type="EMBL" id="HJB08333.1"/>
    </source>
</evidence>
<reference evidence="1" key="2">
    <citation type="submission" date="2021-04" db="EMBL/GenBank/DDBJ databases">
        <authorList>
            <person name="Gilroy R."/>
        </authorList>
    </citation>
    <scope>NUCLEOTIDE SEQUENCE</scope>
    <source>
        <strain evidence="1">CHK188-4685</strain>
    </source>
</reference>